<comment type="caution">
    <text evidence="1">The sequence shown here is derived from an EMBL/GenBank/DDBJ whole genome shotgun (WGS) entry which is preliminary data.</text>
</comment>
<dbReference type="AlphaFoldDB" id="A0A4V0WPA6"/>
<organism evidence="1 2">
    <name type="scientific">Enterococcus florum</name>
    <dbReference type="NCBI Taxonomy" id="2480627"/>
    <lineage>
        <taxon>Bacteria</taxon>
        <taxon>Bacillati</taxon>
        <taxon>Bacillota</taxon>
        <taxon>Bacilli</taxon>
        <taxon>Lactobacillales</taxon>
        <taxon>Enterococcaceae</taxon>
        <taxon>Enterococcus</taxon>
    </lineage>
</organism>
<dbReference type="OrthoDB" id="2192355at2"/>
<reference evidence="2" key="1">
    <citation type="submission" date="2019-02" db="EMBL/GenBank/DDBJ databases">
        <title>Draft genome sequence of Enterococcus sp. Gos25-1.</title>
        <authorList>
            <person name="Tanaka N."/>
            <person name="Shiwa Y."/>
            <person name="Fujita N."/>
        </authorList>
    </citation>
    <scope>NUCLEOTIDE SEQUENCE [LARGE SCALE GENOMIC DNA]</scope>
    <source>
        <strain evidence="2">Gos25-1</strain>
    </source>
</reference>
<dbReference type="EMBL" id="BJCC01000009">
    <property type="protein sequence ID" value="GCF93189.1"/>
    <property type="molecule type" value="Genomic_DNA"/>
</dbReference>
<dbReference type="RefSeq" id="WP_146621661.1">
    <property type="nucleotide sequence ID" value="NZ_BJCC01000009.1"/>
</dbReference>
<keyword evidence="2" id="KW-1185">Reference proteome</keyword>
<dbReference type="InterPro" id="IPR008930">
    <property type="entry name" value="Terpenoid_cyclase/PrenylTrfase"/>
</dbReference>
<accession>A0A4V0WPA6</accession>
<protein>
    <recommendedName>
        <fullName evidence="3">Alpha-macroglobulin-like TED domain-containing protein</fullName>
    </recommendedName>
</protein>
<name>A0A4V0WPA6_9ENTE</name>
<dbReference type="SUPFAM" id="SSF48239">
    <property type="entry name" value="Terpenoid cyclases/Protein prenyltransferases"/>
    <property type="match status" value="1"/>
</dbReference>
<evidence type="ECO:0000313" key="2">
    <source>
        <dbReference type="Proteomes" id="UP000290567"/>
    </source>
</evidence>
<evidence type="ECO:0008006" key="3">
    <source>
        <dbReference type="Google" id="ProtNLM"/>
    </source>
</evidence>
<dbReference type="Proteomes" id="UP000290567">
    <property type="component" value="Unassembled WGS sequence"/>
</dbReference>
<evidence type="ECO:0000313" key="1">
    <source>
        <dbReference type="EMBL" id="GCF93189.1"/>
    </source>
</evidence>
<proteinExistence type="predicted"/>
<sequence length="286" mass="32958">MDTALQLRIAYEQGKTGSDSEIDQALSQSALVEKLSRDWESNRFFAIFRLICFSEIPFAERLPYVKKLLDYVTEEVATEQGFSYTGKVDFIVPCYNAMLLEAYTRLGKADSPEVHAALAWIKEYQVFERNKTTRWPYQGICKHGGCLRSVPCYIGIGKTTRALIAYAEHTSQSDPAVQAMIHQGAEYMLKHHFYQRLSNQKPISPHITDIMFPQAYMLSVTDLVYIANKCDLWGDPRSNALQELLDQKAVGEQQWKLDYIYGHKGYKAFETRRKPSEWIHHCFTTN</sequence>
<gene>
    <name evidence="1" type="ORF">NRIC_10800</name>
</gene>